<protein>
    <submittedName>
        <fullName evidence="3">Immunogenic protein MPT70</fullName>
    </submittedName>
</protein>
<dbReference type="FunFam" id="2.30.180.10:FF:000032">
    <property type="entry name" value="Fasciclin domain-containing protein, putative"/>
    <property type="match status" value="1"/>
</dbReference>
<dbReference type="PROSITE" id="PS50213">
    <property type="entry name" value="FAS1"/>
    <property type="match status" value="2"/>
</dbReference>
<feature type="domain" description="FAS1" evidence="2">
    <location>
        <begin position="36"/>
        <end position="168"/>
    </location>
</feature>
<gene>
    <name evidence="3" type="ORF">Poly51_47680</name>
</gene>
<evidence type="ECO:0000313" key="4">
    <source>
        <dbReference type="Proteomes" id="UP000318288"/>
    </source>
</evidence>
<dbReference type="PANTHER" id="PTHR10900:SF77">
    <property type="entry name" value="FI19380P1"/>
    <property type="match status" value="1"/>
</dbReference>
<dbReference type="EMBL" id="SJPW01000006">
    <property type="protein sequence ID" value="TWU48864.1"/>
    <property type="molecule type" value="Genomic_DNA"/>
</dbReference>
<sequence length="409" mass="41978" precursor="true">MSIRIACFLACAAIMVSPSVTWAQQSSGSDAAPSSSRNIVETAIDAGAFNTLVAAVKAAGLVETLSGAGPFTVFAPTDEAFANLPAGTVETLLKPENKAQLVSVLTYHVVPGRVPASAVVGLKGAKTVNGQRVNIASNDAGVTVDSANVVQTDIQCSNGIIHVVDSVLLPESGTIVDVASNTGSFGTLLAAANAAGLVPTLSGDGPLTVFAPTEEAFSALPKGTVASLLQPGNEGKLADILKYHVVAGRVYSEDALALTSAPTVAGPSIAITLTDGGANVNNARLLQTDIDASNGVIHVIDRVLLPSDAPSTSSVTSLKPTPDQRNAAKSVLNDAIHRGVAVFNAGHHGQCADIYMQALQAVSAMPDATMPASLRDQLNHTLITCPQMTNGSNRAWALRHQIDQLVNQW</sequence>
<dbReference type="Gene3D" id="2.30.180.10">
    <property type="entry name" value="FAS1 domain"/>
    <property type="match status" value="2"/>
</dbReference>
<keyword evidence="4" id="KW-1185">Reference proteome</keyword>
<keyword evidence="1" id="KW-0732">Signal</keyword>
<dbReference type="SMART" id="SM00554">
    <property type="entry name" value="FAS1"/>
    <property type="match status" value="2"/>
</dbReference>
<dbReference type="FunFam" id="2.30.180.10:FF:000019">
    <property type="entry name" value="Cell surface lipoprotein"/>
    <property type="match status" value="1"/>
</dbReference>
<comment type="caution">
    <text evidence="3">The sequence shown here is derived from an EMBL/GenBank/DDBJ whole genome shotgun (WGS) entry which is preliminary data.</text>
</comment>
<feature type="chain" id="PRO_5022858618" evidence="1">
    <location>
        <begin position="24"/>
        <end position="409"/>
    </location>
</feature>
<dbReference type="PANTHER" id="PTHR10900">
    <property type="entry name" value="PERIOSTIN-RELATED"/>
    <property type="match status" value="1"/>
</dbReference>
<organism evidence="3 4">
    <name type="scientific">Rubripirellula tenax</name>
    <dbReference type="NCBI Taxonomy" id="2528015"/>
    <lineage>
        <taxon>Bacteria</taxon>
        <taxon>Pseudomonadati</taxon>
        <taxon>Planctomycetota</taxon>
        <taxon>Planctomycetia</taxon>
        <taxon>Pirellulales</taxon>
        <taxon>Pirellulaceae</taxon>
        <taxon>Rubripirellula</taxon>
    </lineage>
</organism>
<dbReference type="InterPro" id="IPR000782">
    <property type="entry name" value="FAS1_domain"/>
</dbReference>
<dbReference type="Proteomes" id="UP000318288">
    <property type="component" value="Unassembled WGS sequence"/>
</dbReference>
<dbReference type="AlphaFoldDB" id="A0A5C6EJY0"/>
<reference evidence="3 4" key="1">
    <citation type="submission" date="2019-02" db="EMBL/GenBank/DDBJ databases">
        <title>Deep-cultivation of Planctomycetes and their phenomic and genomic characterization uncovers novel biology.</title>
        <authorList>
            <person name="Wiegand S."/>
            <person name="Jogler M."/>
            <person name="Boedeker C."/>
            <person name="Pinto D."/>
            <person name="Vollmers J."/>
            <person name="Rivas-Marin E."/>
            <person name="Kohn T."/>
            <person name="Peeters S.H."/>
            <person name="Heuer A."/>
            <person name="Rast P."/>
            <person name="Oberbeckmann S."/>
            <person name="Bunk B."/>
            <person name="Jeske O."/>
            <person name="Meyerdierks A."/>
            <person name="Storesund J.E."/>
            <person name="Kallscheuer N."/>
            <person name="Luecker S."/>
            <person name="Lage O.M."/>
            <person name="Pohl T."/>
            <person name="Merkel B.J."/>
            <person name="Hornburger P."/>
            <person name="Mueller R.-W."/>
            <person name="Bruemmer F."/>
            <person name="Labrenz M."/>
            <person name="Spormann A.M."/>
            <person name="Op Den Camp H."/>
            <person name="Overmann J."/>
            <person name="Amann R."/>
            <person name="Jetten M.S.M."/>
            <person name="Mascher T."/>
            <person name="Medema M.H."/>
            <person name="Devos D.P."/>
            <person name="Kaster A.-K."/>
            <person name="Ovreas L."/>
            <person name="Rohde M."/>
            <person name="Galperin M.Y."/>
            <person name="Jogler C."/>
        </authorList>
    </citation>
    <scope>NUCLEOTIDE SEQUENCE [LARGE SCALE GENOMIC DNA]</scope>
    <source>
        <strain evidence="3 4">Poly51</strain>
    </source>
</reference>
<dbReference type="GO" id="GO:0005615">
    <property type="term" value="C:extracellular space"/>
    <property type="evidence" value="ECO:0007669"/>
    <property type="project" value="TreeGrafter"/>
</dbReference>
<dbReference type="Pfam" id="PF02469">
    <property type="entry name" value="Fasciclin"/>
    <property type="match status" value="2"/>
</dbReference>
<proteinExistence type="predicted"/>
<accession>A0A5C6EJY0</accession>
<feature type="signal peptide" evidence="1">
    <location>
        <begin position="1"/>
        <end position="23"/>
    </location>
</feature>
<dbReference type="InterPro" id="IPR050904">
    <property type="entry name" value="Adhesion/Biosynth-related"/>
</dbReference>
<evidence type="ECO:0000256" key="1">
    <source>
        <dbReference type="SAM" id="SignalP"/>
    </source>
</evidence>
<dbReference type="SUPFAM" id="SSF82153">
    <property type="entry name" value="FAS1 domain"/>
    <property type="match status" value="2"/>
</dbReference>
<evidence type="ECO:0000259" key="2">
    <source>
        <dbReference type="PROSITE" id="PS50213"/>
    </source>
</evidence>
<feature type="domain" description="FAS1" evidence="2">
    <location>
        <begin position="172"/>
        <end position="304"/>
    </location>
</feature>
<evidence type="ECO:0000313" key="3">
    <source>
        <dbReference type="EMBL" id="TWU48864.1"/>
    </source>
</evidence>
<dbReference type="InterPro" id="IPR036378">
    <property type="entry name" value="FAS1_dom_sf"/>
</dbReference>
<name>A0A5C6EJY0_9BACT</name>